<evidence type="ECO:0000313" key="3">
    <source>
        <dbReference type="Proteomes" id="UP000297907"/>
    </source>
</evidence>
<comment type="caution">
    <text evidence="2">The sequence shown here is derived from an EMBL/GenBank/DDBJ whole genome shotgun (WGS) entry which is preliminary data.</text>
</comment>
<dbReference type="Proteomes" id="UP000297907">
    <property type="component" value="Unassembled WGS sequence"/>
</dbReference>
<name>A0A4R8W3N2_9MICO</name>
<organism evidence="2 3">
    <name type="scientific">Cryobacterium adonitolivorans</name>
    <dbReference type="NCBI Taxonomy" id="1259189"/>
    <lineage>
        <taxon>Bacteria</taxon>
        <taxon>Bacillati</taxon>
        <taxon>Actinomycetota</taxon>
        <taxon>Actinomycetes</taxon>
        <taxon>Micrococcales</taxon>
        <taxon>Microbacteriaceae</taxon>
        <taxon>Cryobacterium</taxon>
    </lineage>
</organism>
<gene>
    <name evidence="2" type="ORF">E3O42_13255</name>
</gene>
<keyword evidence="3" id="KW-1185">Reference proteome</keyword>
<feature type="compositionally biased region" description="Low complexity" evidence="1">
    <location>
        <begin position="1"/>
        <end position="10"/>
    </location>
</feature>
<accession>A0A4R8W3N2</accession>
<reference evidence="2 3" key="1">
    <citation type="submission" date="2019-03" db="EMBL/GenBank/DDBJ databases">
        <title>Genomics of glacier-inhabiting Cryobacterium strains.</title>
        <authorList>
            <person name="Liu Q."/>
            <person name="Xin Y.-H."/>
        </authorList>
    </citation>
    <scope>NUCLEOTIDE SEQUENCE [LARGE SCALE GENOMIC DNA]</scope>
    <source>
        <strain evidence="2 3">RHLS22-1</strain>
    </source>
</reference>
<dbReference type="AlphaFoldDB" id="A0A4R8W3N2"/>
<sequence length="220" mass="23182">MATSAATPGDTPDDAADPAVDPAVDPVAAAISAVINPLITNEKALAACYAERTRLLAELDRLGHEPRIIAGLGGDPVESGRNDPDTGAHGPAWDDDELARRCMAAEAGGALRLTATTAGIMIFNAARFTRQLPAFHAALSRGSITWGHALKMLDLTEGVPEVILPAFEAKVLPAAEKLTSTQFARVAGRILERMHPVPLQERADAGFAKRRLVVRPDVDG</sequence>
<protein>
    <submittedName>
        <fullName evidence="2">Uncharacterized protein</fullName>
    </submittedName>
</protein>
<dbReference type="EMBL" id="SOFL01000043">
    <property type="protein sequence ID" value="TFB99849.1"/>
    <property type="molecule type" value="Genomic_DNA"/>
</dbReference>
<evidence type="ECO:0000256" key="1">
    <source>
        <dbReference type="SAM" id="MobiDB-lite"/>
    </source>
</evidence>
<feature type="region of interest" description="Disordered" evidence="1">
    <location>
        <begin position="71"/>
        <end position="92"/>
    </location>
</feature>
<proteinExistence type="predicted"/>
<feature type="non-terminal residue" evidence="2">
    <location>
        <position position="220"/>
    </location>
</feature>
<evidence type="ECO:0000313" key="2">
    <source>
        <dbReference type="EMBL" id="TFB99849.1"/>
    </source>
</evidence>
<feature type="region of interest" description="Disordered" evidence="1">
    <location>
        <begin position="1"/>
        <end position="21"/>
    </location>
</feature>